<accession>A0A401Q9H7</accession>
<dbReference type="AlphaFoldDB" id="A0A401Q9H7"/>
<keyword evidence="2" id="KW-1185">Reference proteome</keyword>
<evidence type="ECO:0000313" key="2">
    <source>
        <dbReference type="Proteomes" id="UP000288216"/>
    </source>
</evidence>
<sequence>MRSVTLLRRERAELLPKLLISFQPKVVAGDCKLENSEIGTEGISRGGFTHSKLKPGEMFIFPEFYFWTDSLWKLLSHGLRKEFADKKPTTNPHIKF</sequence>
<protein>
    <submittedName>
        <fullName evidence="1">Uncharacterized protein</fullName>
    </submittedName>
</protein>
<name>A0A401Q9H7_SCYTO</name>
<dbReference type="EMBL" id="BFAA01020554">
    <property type="protein sequence ID" value="GCB82035.1"/>
    <property type="molecule type" value="Genomic_DNA"/>
</dbReference>
<comment type="caution">
    <text evidence="1">The sequence shown here is derived from an EMBL/GenBank/DDBJ whole genome shotgun (WGS) entry which is preliminary data.</text>
</comment>
<reference evidence="1 2" key="1">
    <citation type="journal article" date="2018" name="Nat. Ecol. Evol.">
        <title>Shark genomes provide insights into elasmobranch evolution and the origin of vertebrates.</title>
        <authorList>
            <person name="Hara Y"/>
            <person name="Yamaguchi K"/>
            <person name="Onimaru K"/>
            <person name="Kadota M"/>
            <person name="Koyanagi M"/>
            <person name="Keeley SD"/>
            <person name="Tatsumi K"/>
            <person name="Tanaka K"/>
            <person name="Motone F"/>
            <person name="Kageyama Y"/>
            <person name="Nozu R"/>
            <person name="Adachi N"/>
            <person name="Nishimura O"/>
            <person name="Nakagawa R"/>
            <person name="Tanegashima C"/>
            <person name="Kiyatake I"/>
            <person name="Matsumoto R"/>
            <person name="Murakumo K"/>
            <person name="Nishida K"/>
            <person name="Terakita A"/>
            <person name="Kuratani S"/>
            <person name="Sato K"/>
            <person name="Hyodo S Kuraku.S."/>
        </authorList>
    </citation>
    <scope>NUCLEOTIDE SEQUENCE [LARGE SCALE GENOMIC DNA]</scope>
</reference>
<dbReference type="Proteomes" id="UP000288216">
    <property type="component" value="Unassembled WGS sequence"/>
</dbReference>
<organism evidence="1 2">
    <name type="scientific">Scyliorhinus torazame</name>
    <name type="common">Cloudy catshark</name>
    <name type="synonym">Catulus torazame</name>
    <dbReference type="NCBI Taxonomy" id="75743"/>
    <lineage>
        <taxon>Eukaryota</taxon>
        <taxon>Metazoa</taxon>
        <taxon>Chordata</taxon>
        <taxon>Craniata</taxon>
        <taxon>Vertebrata</taxon>
        <taxon>Chondrichthyes</taxon>
        <taxon>Elasmobranchii</taxon>
        <taxon>Galeomorphii</taxon>
        <taxon>Galeoidea</taxon>
        <taxon>Carcharhiniformes</taxon>
        <taxon>Scyliorhinidae</taxon>
        <taxon>Scyliorhinus</taxon>
    </lineage>
</organism>
<gene>
    <name evidence="1" type="ORF">scyTo_0021932</name>
</gene>
<proteinExistence type="predicted"/>
<evidence type="ECO:0000313" key="1">
    <source>
        <dbReference type="EMBL" id="GCB82035.1"/>
    </source>
</evidence>